<feature type="site" description="Participates in a stacking interaction with the thymidine ring of dTDP-4-oxo-6-deoxyglucose" evidence="2">
    <location>
        <position position="138"/>
    </location>
</feature>
<dbReference type="OrthoDB" id="9800680at2"/>
<dbReference type="GO" id="GO:0019305">
    <property type="term" value="P:dTDP-rhamnose biosynthetic process"/>
    <property type="evidence" value="ECO:0007669"/>
    <property type="project" value="UniProtKB-UniRule"/>
</dbReference>
<dbReference type="CDD" id="cd00438">
    <property type="entry name" value="cupin_RmlC"/>
    <property type="match status" value="1"/>
</dbReference>
<organism evidence="4 5">
    <name type="scientific">Rossellomorea marisflavi</name>
    <dbReference type="NCBI Taxonomy" id="189381"/>
    <lineage>
        <taxon>Bacteria</taxon>
        <taxon>Bacillati</taxon>
        <taxon>Bacillota</taxon>
        <taxon>Bacilli</taxon>
        <taxon>Bacillales</taxon>
        <taxon>Bacillaceae</taxon>
        <taxon>Rossellomorea</taxon>
    </lineage>
</organism>
<dbReference type="InterPro" id="IPR011051">
    <property type="entry name" value="RmlC_Cupin_sf"/>
</dbReference>
<proteinExistence type="inferred from homology"/>
<dbReference type="Gene3D" id="2.60.120.10">
    <property type="entry name" value="Jelly Rolls"/>
    <property type="match status" value="1"/>
</dbReference>
<keyword evidence="5" id="KW-1185">Reference proteome</keyword>
<dbReference type="GO" id="GO:0000271">
    <property type="term" value="P:polysaccharide biosynthetic process"/>
    <property type="evidence" value="ECO:0007669"/>
    <property type="project" value="TreeGrafter"/>
</dbReference>
<dbReference type="NCBIfam" id="TIGR01221">
    <property type="entry name" value="rmlC"/>
    <property type="match status" value="1"/>
</dbReference>
<evidence type="ECO:0000313" key="4">
    <source>
        <dbReference type="EMBL" id="KON83795.1"/>
    </source>
</evidence>
<dbReference type="GO" id="GO:0005829">
    <property type="term" value="C:cytosol"/>
    <property type="evidence" value="ECO:0007669"/>
    <property type="project" value="TreeGrafter"/>
</dbReference>
<dbReference type="Proteomes" id="UP000037405">
    <property type="component" value="Unassembled WGS sequence"/>
</dbReference>
<dbReference type="PATRIC" id="fig|189381.12.peg.4327"/>
<evidence type="ECO:0000256" key="2">
    <source>
        <dbReference type="PIRSR" id="PIRSR600888-3"/>
    </source>
</evidence>
<comment type="similarity">
    <text evidence="3">Belongs to the dTDP-4-dehydrorhamnose 3,5-epimerase family.</text>
</comment>
<dbReference type="SUPFAM" id="SSF51182">
    <property type="entry name" value="RmlC-like cupins"/>
    <property type="match status" value="1"/>
</dbReference>
<accession>A0A0M0G1U4</accession>
<dbReference type="STRING" id="189381.GCA_900166615_02190"/>
<gene>
    <name evidence="4" type="ORF">AF331_16670</name>
</gene>
<dbReference type="EC" id="5.1.3.13" evidence="3"/>
<feature type="active site" description="Proton acceptor" evidence="1">
    <location>
        <position position="62"/>
    </location>
</feature>
<dbReference type="GO" id="GO:0008830">
    <property type="term" value="F:dTDP-4-dehydrorhamnose 3,5-epimerase activity"/>
    <property type="evidence" value="ECO:0007669"/>
    <property type="project" value="UniProtKB-UniRule"/>
</dbReference>
<dbReference type="PANTHER" id="PTHR21047:SF2">
    <property type="entry name" value="THYMIDINE DIPHOSPHO-4-KETO-RHAMNOSE 3,5-EPIMERASE"/>
    <property type="match status" value="1"/>
</dbReference>
<comment type="subunit">
    <text evidence="3">Homodimer.</text>
</comment>
<dbReference type="Pfam" id="PF00908">
    <property type="entry name" value="dTDP_sugar_isom"/>
    <property type="match status" value="1"/>
</dbReference>
<dbReference type="PANTHER" id="PTHR21047">
    <property type="entry name" value="DTDP-6-DEOXY-D-GLUCOSE-3,5 EPIMERASE"/>
    <property type="match status" value="1"/>
</dbReference>
<comment type="pathway">
    <text evidence="3">Carbohydrate biosynthesis; dTDP-L-rhamnose biosynthesis.</text>
</comment>
<feature type="active site" description="Proton donor" evidence="1">
    <location>
        <position position="132"/>
    </location>
</feature>
<sequence length="180" mass="20263">MKVIETDVLGVVVLEPLLFGDHRGYFFESYNERTAGIHGLTARFVQDNESFSEKAGVLRGLHYQIGEHAQAKLVRVVSGSIFDVAVDIRKGSETFGRWFGTVLSDRNKRQLYVPKGMAHGFCTLEAETTVLYKADAFYHAVSDRGIRWDDPHLAIDWPVDVPILSGKDESLPSWEDADFE</sequence>
<dbReference type="InterPro" id="IPR000888">
    <property type="entry name" value="RmlC-like"/>
</dbReference>
<dbReference type="EMBL" id="LGUE01000005">
    <property type="protein sequence ID" value="KON83795.1"/>
    <property type="molecule type" value="Genomic_DNA"/>
</dbReference>
<dbReference type="AlphaFoldDB" id="A0A0M0G1U4"/>
<keyword evidence="3" id="KW-0413">Isomerase</keyword>
<name>A0A0M0G1U4_9BACI</name>
<dbReference type="InterPro" id="IPR014710">
    <property type="entry name" value="RmlC-like_jellyroll"/>
</dbReference>
<dbReference type="UniPathway" id="UPA00124"/>
<comment type="function">
    <text evidence="3">Catalyzes the epimerization of the C3' and C5'positions of dTDP-6-deoxy-D-xylo-4-hexulose, forming dTDP-6-deoxy-L-lyxo-4-hexulose.</text>
</comment>
<comment type="catalytic activity">
    <reaction evidence="3">
        <text>dTDP-4-dehydro-6-deoxy-alpha-D-glucose = dTDP-4-dehydro-beta-L-rhamnose</text>
        <dbReference type="Rhea" id="RHEA:16969"/>
        <dbReference type="ChEBI" id="CHEBI:57649"/>
        <dbReference type="ChEBI" id="CHEBI:62830"/>
        <dbReference type="EC" id="5.1.3.13"/>
    </reaction>
</comment>
<evidence type="ECO:0000256" key="3">
    <source>
        <dbReference type="RuleBase" id="RU364069"/>
    </source>
</evidence>
<evidence type="ECO:0000256" key="1">
    <source>
        <dbReference type="PIRSR" id="PIRSR600888-1"/>
    </source>
</evidence>
<evidence type="ECO:0000313" key="5">
    <source>
        <dbReference type="Proteomes" id="UP000037405"/>
    </source>
</evidence>
<comment type="caution">
    <text evidence="4">The sequence shown here is derived from an EMBL/GenBank/DDBJ whole genome shotgun (WGS) entry which is preliminary data.</text>
</comment>
<dbReference type="RefSeq" id="WP_053429201.1">
    <property type="nucleotide sequence ID" value="NZ_JAMQJB010000006.1"/>
</dbReference>
<protein>
    <recommendedName>
        <fullName evidence="3">dTDP-4-dehydrorhamnose 3,5-epimerase</fullName>
        <ecNumber evidence="3">5.1.3.13</ecNumber>
    </recommendedName>
    <alternativeName>
        <fullName evidence="3">Thymidine diphospho-4-keto-rhamnose 3,5-epimerase</fullName>
    </alternativeName>
</protein>
<reference evidence="5" key="1">
    <citation type="submission" date="2015-07" db="EMBL/GenBank/DDBJ databases">
        <title>Fjat-14235 jcm11544.</title>
        <authorList>
            <person name="Liu B."/>
            <person name="Wang J."/>
            <person name="Zhu Y."/>
            <person name="Liu G."/>
            <person name="Chen Q."/>
            <person name="Chen Z."/>
            <person name="Lan J."/>
            <person name="Che J."/>
            <person name="Ge C."/>
            <person name="Shi H."/>
            <person name="Pan Z."/>
            <person name="Liu X."/>
        </authorList>
    </citation>
    <scope>NUCLEOTIDE SEQUENCE [LARGE SCALE GENOMIC DNA]</scope>
    <source>
        <strain evidence="5">JCM 11544</strain>
    </source>
</reference>